<dbReference type="Proteomes" id="UP000095286">
    <property type="component" value="Unplaced"/>
</dbReference>
<name>A0AC35TK33_9BILA</name>
<sequence length="889" mass="97528">MSPSFPGWHMLFTTPKPNPVKQIPVKAPPTKAPIKKGPPTKAPIAKGSGNIVNSMNPFDEPTPPKKLPKIVITGVKAKSKIPHKKKIFKVQDGTNVPIKKVVSKKVNNTTKFNIRPVKIITPEAEQKPKAKAPIDEEIITTSSTKQPRKKTTTLTTTPGSDVNAKSTIPGTTEPENEEEEETTTEMPLTTAVSDSISTTSSVSTVKRTRRTRKPTTPSTTIEPDYEEETEPSPPTSTIEPTVVTRGTIKTSLTTPGTTSEPAEIEEGERTVHTRTTTTKKTRKQSTTASLTTTTEPEKIEEEGTTALTRRTRKPTTVPTSTKANESPTSTTTEPDYYSEEIEETASTKRFRKTTISDHIDTGESTTAEVPVSEEEQSSTTRRSRTKLATTAKPPSIKPNKDGLGIDWNEIDINAASGLGLISKGLKNKIPPGNVLVPKKGTQIGEEDGYYPIYYSTKDKHLYTYDDNNKRYKVHLDEDEIPFTLKDGIVSPGYTLTNGIPKFGKKTNKENVNVNVNITIIIDEISKLSPKDPSFISIYDKKETEELVDYSFGRGVNLASLDMHKATGMDNINAGKGINVKPGYIMIPHYGINYEGKIHPGYIDKKGNPVMFNDNGREIEIFLTSDGKPVTVNEKGETFYGFIENEDGTPEWGKIGASFAKECIDVEAMLKEIEALGPSSPAYYFIYDSDGPDSIKKPKSANVQKVITLKNNTNVILGSGLNWDNIDKRRAKGLEDINAGFAVDIPEGMVVVPEIAVQLDNENKRYHVVLIDSVGNMGAINDNGEFEPVYVNELGIPATKNGEGRFVPGLKRMGHNVVRGSSDEDFKTVKKDPFTVAQANFDLGEDNIGYYTITKPVPNKGLAISSIDIEFGLGIKWKQFDLENSIGLGK</sequence>
<proteinExistence type="predicted"/>
<evidence type="ECO:0000313" key="1">
    <source>
        <dbReference type="Proteomes" id="UP000095286"/>
    </source>
</evidence>
<dbReference type="WBParaSite" id="RSKR_0000146700.1">
    <property type="protein sequence ID" value="RSKR_0000146700.1"/>
    <property type="gene ID" value="RSKR_0000146700"/>
</dbReference>
<protein>
    <submittedName>
        <fullName evidence="2">VWFA domain-containing protein</fullName>
    </submittedName>
</protein>
<organism evidence="1 2">
    <name type="scientific">Rhabditophanes sp. KR3021</name>
    <dbReference type="NCBI Taxonomy" id="114890"/>
    <lineage>
        <taxon>Eukaryota</taxon>
        <taxon>Metazoa</taxon>
        <taxon>Ecdysozoa</taxon>
        <taxon>Nematoda</taxon>
        <taxon>Chromadorea</taxon>
        <taxon>Rhabditida</taxon>
        <taxon>Tylenchina</taxon>
        <taxon>Panagrolaimomorpha</taxon>
        <taxon>Strongyloidoidea</taxon>
        <taxon>Alloionematidae</taxon>
        <taxon>Rhabditophanes</taxon>
    </lineage>
</organism>
<reference evidence="2" key="1">
    <citation type="submission" date="2016-11" db="UniProtKB">
        <authorList>
            <consortium name="WormBaseParasite"/>
        </authorList>
    </citation>
    <scope>IDENTIFICATION</scope>
    <source>
        <strain evidence="2">KR3021</strain>
    </source>
</reference>
<evidence type="ECO:0000313" key="2">
    <source>
        <dbReference type="WBParaSite" id="RSKR_0000146700.1"/>
    </source>
</evidence>
<accession>A0AC35TK33</accession>